<evidence type="ECO:0000256" key="1">
    <source>
        <dbReference type="SAM" id="Phobius"/>
    </source>
</evidence>
<dbReference type="RefSeq" id="WP_193488514.1">
    <property type="nucleotide sequence ID" value="NZ_BAAAMC010000021.1"/>
</dbReference>
<sequence>MTQDITNATGAELDRLTATKETLEDYTLRFAPRSYRKWSTRVVGISALGGIAYLADFAIGANIGIAYGTTNALWGILIFAVVVMVTGFPVAYYAARYNIDLDLITRGSGFGYYGSVVTNVIFATFTFIFFALEGSIMAQGLELGLGVPLWVGYAMSTIVIFPLVIYGMKVLSTLQVWTTPLWLILMVAPFVYLVVSHPESVGDFFAYQGENGVGGFDLGSTLLAAGVCLSLIVQIAEQIDYLRFMPPRTPENNRSWWTWMFLAGPGWVIFGAIKQVVGLFLAVYLIANVFDGAVANANEPVHQFLEIYRNFLPPWLAMTLAVVLVVISQVKINVTNAYSGSLAWTNSFTRVTKHYPGRLVFLAFNLVIALILMEANMFAFLNSILGFYANCGIAWVVVVASDIVFNKYLLKLSPLQPEFRRGMLYAINPVGFVSLFVAAGVSLLTFFGLLGEAIRPYSPLVAMVLGLVLPPILAVATEGKYYLRRTDDGIDVPMLDELGNPSCEHLPCHVCHHEYERPDMMKSTVEGAFICSLCLSTDKTGQHVLPPS</sequence>
<name>A0A7I9WJ36_9MYCO</name>
<feature type="transmembrane region" description="Helical" evidence="1">
    <location>
        <begin position="387"/>
        <end position="405"/>
    </location>
</feature>
<gene>
    <name evidence="2" type="ORF">MMUR_13730</name>
</gene>
<keyword evidence="1" id="KW-0472">Membrane</keyword>
<dbReference type="GO" id="GO:0015209">
    <property type="term" value="F:cytosine transmembrane transporter activity"/>
    <property type="evidence" value="ECO:0007669"/>
    <property type="project" value="InterPro"/>
</dbReference>
<organism evidence="2 3">
    <name type="scientific">Mycolicibacterium murale</name>
    <dbReference type="NCBI Taxonomy" id="182220"/>
    <lineage>
        <taxon>Bacteria</taxon>
        <taxon>Bacillati</taxon>
        <taxon>Actinomycetota</taxon>
        <taxon>Actinomycetes</taxon>
        <taxon>Mycobacteriales</taxon>
        <taxon>Mycobacteriaceae</taxon>
        <taxon>Mycolicibacterium</taxon>
    </lineage>
</organism>
<reference evidence="2 3" key="1">
    <citation type="journal article" date="2019" name="Emerg. Microbes Infect.">
        <title>Comprehensive subspecies identification of 175 nontuberculous mycobacteria species based on 7547 genomic profiles.</title>
        <authorList>
            <person name="Matsumoto Y."/>
            <person name="Kinjo T."/>
            <person name="Motooka D."/>
            <person name="Nabeya D."/>
            <person name="Jung N."/>
            <person name="Uechi K."/>
            <person name="Horii T."/>
            <person name="Iida T."/>
            <person name="Fujita J."/>
            <person name="Nakamura S."/>
        </authorList>
    </citation>
    <scope>NUCLEOTIDE SEQUENCE [LARGE SCALE GENOMIC DNA]</scope>
    <source>
        <strain evidence="2 3">JCM 13392</strain>
    </source>
</reference>
<dbReference type="PANTHER" id="PTHR30569:SF0">
    <property type="entry name" value="CYTOSINE PERMEASE"/>
    <property type="match status" value="1"/>
</dbReference>
<protein>
    <submittedName>
        <fullName evidence="2">Allantoin permease</fullName>
    </submittedName>
</protein>
<keyword evidence="3" id="KW-1185">Reference proteome</keyword>
<dbReference type="Proteomes" id="UP000465241">
    <property type="component" value="Unassembled WGS sequence"/>
</dbReference>
<feature type="transmembrane region" description="Helical" evidence="1">
    <location>
        <begin position="42"/>
        <end position="67"/>
    </location>
</feature>
<feature type="transmembrane region" description="Helical" evidence="1">
    <location>
        <begin position="218"/>
        <end position="236"/>
    </location>
</feature>
<feature type="transmembrane region" description="Helical" evidence="1">
    <location>
        <begin position="307"/>
        <end position="327"/>
    </location>
</feature>
<dbReference type="EMBL" id="BLKT01000003">
    <property type="protein sequence ID" value="GFG57237.1"/>
    <property type="molecule type" value="Genomic_DNA"/>
</dbReference>
<feature type="transmembrane region" description="Helical" evidence="1">
    <location>
        <begin position="457"/>
        <end position="476"/>
    </location>
</feature>
<dbReference type="PANTHER" id="PTHR30569">
    <property type="entry name" value="CYTOSINE TRANSPORTER CODB"/>
    <property type="match status" value="1"/>
</dbReference>
<feature type="transmembrane region" description="Helical" evidence="1">
    <location>
        <begin position="426"/>
        <end position="451"/>
    </location>
</feature>
<dbReference type="InterPro" id="IPR030191">
    <property type="entry name" value="CodB"/>
</dbReference>
<feature type="transmembrane region" description="Helical" evidence="1">
    <location>
        <begin position="359"/>
        <end position="381"/>
    </location>
</feature>
<proteinExistence type="predicted"/>
<evidence type="ECO:0000313" key="3">
    <source>
        <dbReference type="Proteomes" id="UP000465241"/>
    </source>
</evidence>
<dbReference type="AlphaFoldDB" id="A0A7I9WJ36"/>
<feature type="transmembrane region" description="Helical" evidence="1">
    <location>
        <begin position="180"/>
        <end position="198"/>
    </location>
</feature>
<evidence type="ECO:0000313" key="2">
    <source>
        <dbReference type="EMBL" id="GFG57237.1"/>
    </source>
</evidence>
<feature type="transmembrane region" description="Helical" evidence="1">
    <location>
        <begin position="73"/>
        <end position="95"/>
    </location>
</feature>
<dbReference type="GO" id="GO:0005886">
    <property type="term" value="C:plasma membrane"/>
    <property type="evidence" value="ECO:0007669"/>
    <property type="project" value="TreeGrafter"/>
</dbReference>
<keyword evidence="1" id="KW-1133">Transmembrane helix</keyword>
<keyword evidence="1" id="KW-0812">Transmembrane</keyword>
<feature type="transmembrane region" description="Helical" evidence="1">
    <location>
        <begin position="257"/>
        <end position="287"/>
    </location>
</feature>
<feature type="transmembrane region" description="Helical" evidence="1">
    <location>
        <begin position="116"/>
        <end position="138"/>
    </location>
</feature>
<comment type="caution">
    <text evidence="2">The sequence shown here is derived from an EMBL/GenBank/DDBJ whole genome shotgun (WGS) entry which is preliminary data.</text>
</comment>
<accession>A0A7I9WJ36</accession>
<dbReference type="Gene3D" id="1.10.4160.10">
    <property type="entry name" value="Hydantoin permease"/>
    <property type="match status" value="1"/>
</dbReference>
<feature type="transmembrane region" description="Helical" evidence="1">
    <location>
        <begin position="150"/>
        <end position="168"/>
    </location>
</feature>